<dbReference type="PANTHER" id="PTHR11054:SF0">
    <property type="entry name" value="6-PHOSPHOGLUCONOLACTONASE"/>
    <property type="match status" value="1"/>
</dbReference>
<dbReference type="PANTHER" id="PTHR11054">
    <property type="entry name" value="6-PHOSPHOGLUCONOLACTONASE"/>
    <property type="match status" value="1"/>
</dbReference>
<name>A0A2M7V3Y3_9BACT</name>
<dbReference type="InterPro" id="IPR006148">
    <property type="entry name" value="Glc/Gal-6P_isomerase"/>
</dbReference>
<evidence type="ECO:0000259" key="1">
    <source>
        <dbReference type="Pfam" id="PF01182"/>
    </source>
</evidence>
<dbReference type="EMBL" id="PFPI01000033">
    <property type="protein sequence ID" value="PIZ93151.1"/>
    <property type="molecule type" value="Genomic_DNA"/>
</dbReference>
<dbReference type="InterPro" id="IPR039104">
    <property type="entry name" value="6PGL"/>
</dbReference>
<dbReference type="InterPro" id="IPR037171">
    <property type="entry name" value="NagB/RpiA_transferase-like"/>
</dbReference>
<dbReference type="AlphaFoldDB" id="A0A2M7V3Y3"/>
<accession>A0A2M7V3Y3</accession>
<reference evidence="3" key="1">
    <citation type="submission" date="2017-09" db="EMBL/GenBank/DDBJ databases">
        <title>Depth-based differentiation of microbial function through sediment-hosted aquifers and enrichment of novel symbionts in the deep terrestrial subsurface.</title>
        <authorList>
            <person name="Probst A.J."/>
            <person name="Ladd B."/>
            <person name="Jarett J.K."/>
            <person name="Geller-Mcgrath D.E."/>
            <person name="Sieber C.M.K."/>
            <person name="Emerson J.B."/>
            <person name="Anantharaman K."/>
            <person name="Thomas B.C."/>
            <person name="Malmstrom R."/>
            <person name="Stieglmeier M."/>
            <person name="Klingl A."/>
            <person name="Woyke T."/>
            <person name="Ryan C.M."/>
            <person name="Banfield J.F."/>
        </authorList>
    </citation>
    <scope>NUCLEOTIDE SEQUENCE [LARGE SCALE GENOMIC DNA]</scope>
</reference>
<proteinExistence type="predicted"/>
<feature type="domain" description="Glucosamine/galactosamine-6-phosphate isomerase" evidence="1">
    <location>
        <begin position="22"/>
        <end position="214"/>
    </location>
</feature>
<sequence>MIFRTFDTQEEFVSESVVHMLRVVDSEEYRYLALAGGKTPVPVYEQFGKKIKDPSKIFLYQVDERYVPLHHPDANACMIYKNLGKKHEGEWAGMYFFDTTQPISTALLEYRHVLSRVPELVFDLVVLGVGVDGHIASLFPYSPQLNDMEHTVMYTTTMHHFVHDRLTLGPKVIMQAKQILILLQGEEKRPIYEELRHPIKLSDAFPVHILQSHADVTVHYVL</sequence>
<dbReference type="SUPFAM" id="SSF100950">
    <property type="entry name" value="NagB/RpiA/CoA transferase-like"/>
    <property type="match status" value="1"/>
</dbReference>
<evidence type="ECO:0000313" key="2">
    <source>
        <dbReference type="EMBL" id="PIZ93151.1"/>
    </source>
</evidence>
<gene>
    <name evidence="2" type="ORF">COX83_02555</name>
</gene>
<protein>
    <recommendedName>
        <fullName evidence="1">Glucosamine/galactosamine-6-phosphate isomerase domain-containing protein</fullName>
    </recommendedName>
</protein>
<organism evidence="2 3">
    <name type="scientific">Candidatus Magasanikbacteria bacterium CG_4_10_14_0_2_um_filter_41_31</name>
    <dbReference type="NCBI Taxonomy" id="1974639"/>
    <lineage>
        <taxon>Bacteria</taxon>
        <taxon>Candidatus Magasanikiibacteriota</taxon>
    </lineage>
</organism>
<dbReference type="Gene3D" id="3.40.50.1360">
    <property type="match status" value="1"/>
</dbReference>
<dbReference type="GO" id="GO:0005975">
    <property type="term" value="P:carbohydrate metabolic process"/>
    <property type="evidence" value="ECO:0007669"/>
    <property type="project" value="InterPro"/>
</dbReference>
<comment type="caution">
    <text evidence="2">The sequence shown here is derived from an EMBL/GenBank/DDBJ whole genome shotgun (WGS) entry which is preliminary data.</text>
</comment>
<dbReference type="Proteomes" id="UP000230078">
    <property type="component" value="Unassembled WGS sequence"/>
</dbReference>
<evidence type="ECO:0000313" key="3">
    <source>
        <dbReference type="Proteomes" id="UP000230078"/>
    </source>
</evidence>
<dbReference type="Pfam" id="PF01182">
    <property type="entry name" value="Glucosamine_iso"/>
    <property type="match status" value="1"/>
</dbReference>